<dbReference type="EMBL" id="BORB01000007">
    <property type="protein sequence ID" value="GIN56802.1"/>
    <property type="molecule type" value="Genomic_DNA"/>
</dbReference>
<organism evidence="3 4">
    <name type="scientific">Lederbergia ruris</name>
    <dbReference type="NCBI Taxonomy" id="217495"/>
    <lineage>
        <taxon>Bacteria</taxon>
        <taxon>Bacillati</taxon>
        <taxon>Bacillota</taxon>
        <taxon>Bacilli</taxon>
        <taxon>Bacillales</taxon>
        <taxon>Bacillaceae</taxon>
        <taxon>Lederbergia</taxon>
    </lineage>
</organism>
<accession>A0ABQ4KFQ9</accession>
<proteinExistence type="inferred from homology"/>
<reference evidence="3 4" key="1">
    <citation type="submission" date="2021-03" db="EMBL/GenBank/DDBJ databases">
        <title>Antimicrobial resistance genes in bacteria isolated from Japanese honey, and their potential for conferring macrolide and lincosamide resistance in the American foulbrood pathogen Paenibacillus larvae.</title>
        <authorList>
            <person name="Okamoto M."/>
            <person name="Kumagai M."/>
            <person name="Kanamori H."/>
            <person name="Takamatsu D."/>
        </authorList>
    </citation>
    <scope>NUCLEOTIDE SEQUENCE [LARGE SCALE GENOMIC DNA]</scope>
    <source>
        <strain evidence="3 4">J8TS2</strain>
    </source>
</reference>
<evidence type="ECO:0000313" key="4">
    <source>
        <dbReference type="Proteomes" id="UP000679950"/>
    </source>
</evidence>
<dbReference type="InterPro" id="IPR032466">
    <property type="entry name" value="Metal_Hydrolase"/>
</dbReference>
<gene>
    <name evidence="3" type="ORF">J8TS2_11210</name>
</gene>
<dbReference type="Proteomes" id="UP000679950">
    <property type="component" value="Unassembled WGS sequence"/>
</dbReference>
<dbReference type="InterPro" id="IPR006680">
    <property type="entry name" value="Amidohydro-rel"/>
</dbReference>
<dbReference type="InterPro" id="IPR052350">
    <property type="entry name" value="Metallo-dep_Lactonases"/>
</dbReference>
<keyword evidence="4" id="KW-1185">Reference proteome</keyword>
<evidence type="ECO:0000259" key="2">
    <source>
        <dbReference type="Pfam" id="PF04909"/>
    </source>
</evidence>
<comment type="caution">
    <text evidence="3">The sequence shown here is derived from an EMBL/GenBank/DDBJ whole genome shotgun (WGS) entry which is preliminary data.</text>
</comment>
<dbReference type="RefSeq" id="WP_212965739.1">
    <property type="nucleotide sequence ID" value="NZ_BORB01000007.1"/>
</dbReference>
<feature type="domain" description="Amidohydrolase-related" evidence="2">
    <location>
        <begin position="3"/>
        <end position="270"/>
    </location>
</feature>
<sequence>MRIDAHQHYWKLENEWTNWPTNDLKAIYKDFLPENLEPHLNKHQIDQTIVVQAAPKEEETKFLLKLAEDHESIGGVVGWLDLADSSFLERFTQYKQHPKFVGIRPMLQDLADDRWILRPDVKRNLKILIEHDFPIDLLIYSKHLPYIVELLAEFPTLRAVIDHCAKPDIKDQEWDAWAEGIAMVAQHPSTMCKISGLITEADHQTWKPTDIQPYIEHVCQVFGSKRVMFGSDWPVCQLAGTYDEVIKIVEGTFSQDQALVFGENAREFYKI</sequence>
<protein>
    <submittedName>
        <fullName evidence="3">Amidohydrolase</fullName>
    </submittedName>
</protein>
<evidence type="ECO:0000256" key="1">
    <source>
        <dbReference type="ARBA" id="ARBA00038310"/>
    </source>
</evidence>
<dbReference type="Gene3D" id="3.20.20.140">
    <property type="entry name" value="Metal-dependent hydrolases"/>
    <property type="match status" value="1"/>
</dbReference>
<dbReference type="SUPFAM" id="SSF51556">
    <property type="entry name" value="Metallo-dependent hydrolases"/>
    <property type="match status" value="1"/>
</dbReference>
<name>A0ABQ4KFQ9_9BACI</name>
<dbReference type="Pfam" id="PF04909">
    <property type="entry name" value="Amidohydro_2"/>
    <property type="match status" value="1"/>
</dbReference>
<dbReference type="PANTHER" id="PTHR43569">
    <property type="entry name" value="AMIDOHYDROLASE"/>
    <property type="match status" value="1"/>
</dbReference>
<evidence type="ECO:0000313" key="3">
    <source>
        <dbReference type="EMBL" id="GIN56802.1"/>
    </source>
</evidence>
<comment type="similarity">
    <text evidence="1">Belongs to the metallo-dependent hydrolases superfamily.</text>
</comment>
<dbReference type="PANTHER" id="PTHR43569:SF2">
    <property type="entry name" value="AMIDOHYDROLASE-RELATED DOMAIN-CONTAINING PROTEIN"/>
    <property type="match status" value="1"/>
</dbReference>